<gene>
    <name evidence="3" type="ORF">DFR62_2201</name>
</gene>
<feature type="domain" description="PucR C-terminal helix-turn-helix" evidence="2">
    <location>
        <begin position="475"/>
        <end position="533"/>
    </location>
</feature>
<name>A0A497YH34_9BACL</name>
<comment type="caution">
    <text evidence="3">The sequence shown here is derived from an EMBL/GenBank/DDBJ whole genome shotgun (WGS) entry which is preliminary data.</text>
</comment>
<keyword evidence="4" id="KW-1185">Reference proteome</keyword>
<proteinExistence type="predicted"/>
<evidence type="ECO:0000259" key="1">
    <source>
        <dbReference type="Pfam" id="PF07905"/>
    </source>
</evidence>
<dbReference type="Pfam" id="PF07905">
    <property type="entry name" value="PucR"/>
    <property type="match status" value="1"/>
</dbReference>
<dbReference type="Proteomes" id="UP000280791">
    <property type="component" value="Unassembled WGS sequence"/>
</dbReference>
<dbReference type="InterPro" id="IPR042070">
    <property type="entry name" value="PucR_C-HTH_sf"/>
</dbReference>
<dbReference type="OrthoDB" id="143422at2"/>
<accession>A0A497YH34</accession>
<reference evidence="3 4" key="1">
    <citation type="submission" date="2018-10" db="EMBL/GenBank/DDBJ databases">
        <title>Genomic Encyclopedia of Type Strains, Phase IV (KMG-IV): sequencing the most valuable type-strain genomes for metagenomic binning, comparative biology and taxonomic classification.</title>
        <authorList>
            <person name="Goeker M."/>
        </authorList>
    </citation>
    <scope>NUCLEOTIDE SEQUENCE [LARGE SCALE GENOMIC DNA]</scope>
    <source>
        <strain evidence="3 4">DSM 20549</strain>
    </source>
</reference>
<dbReference type="InterPro" id="IPR051448">
    <property type="entry name" value="CdaR-like_regulators"/>
</dbReference>
<sequence length="538" mass="61839">MEKLTLTIRHVLERKSFQGARLIAGHEGLDREVKWSHVLEVQDLDSLINGGELILTTGVGLQLDLMTQFHYVKKLIDRHVSCLCIEIGPYFEEIPEEIIKLADFHAFPIIIFEKKVRFVDITQDLHTYIINQHHQMLSQLDTMSRKFNSLSLTHNGILKILQELNHFFKQSAIFITEKPKLYYYPSESKVWETQIRLLLEQSSGHYAEPNSLAVGGQSFAILPVEGLGQVLGHLCLQRSQAVPEDFAFLILDRAALAIAQILLRDRTIEERKQNNEDDFVRNLINGRPVDDEDLQTFVPVPSKNMYYRIFHIQLAISEKNLHPSDWEEIKLQRLMSIRTLLKRCGFFPALSCSKNSITAIACFLADNRVKEEKSRSLQAIEQIREMNGSNYIDGQLCQFGISSVYQAFSQANKAYAEALKVEEMCQKGVAESPFYENLGLYKILLEIKDPDFLRTYADSYLAPIFEYDNKMDSNLFETLAVYLESNGSKKDTAERLFIVRQTLYHRLEKLEMILGADFMAPANRLALESAVKAYRILL</sequence>
<evidence type="ECO:0000313" key="4">
    <source>
        <dbReference type="Proteomes" id="UP000280791"/>
    </source>
</evidence>
<dbReference type="InterPro" id="IPR025736">
    <property type="entry name" value="PucR_C-HTH_dom"/>
</dbReference>
<feature type="domain" description="Purine catabolism PurC-like" evidence="1">
    <location>
        <begin position="11"/>
        <end position="129"/>
    </location>
</feature>
<dbReference type="AlphaFoldDB" id="A0A497YH34"/>
<dbReference type="InterPro" id="IPR012914">
    <property type="entry name" value="PucR_dom"/>
</dbReference>
<dbReference type="PANTHER" id="PTHR33744">
    <property type="entry name" value="CARBOHYDRATE DIACID REGULATOR"/>
    <property type="match status" value="1"/>
</dbReference>
<evidence type="ECO:0000259" key="2">
    <source>
        <dbReference type="Pfam" id="PF13556"/>
    </source>
</evidence>
<protein>
    <submittedName>
        <fullName evidence="3">Purine catabolism regulator</fullName>
    </submittedName>
</protein>
<organism evidence="3 4">
    <name type="scientific">Planococcus citreus</name>
    <dbReference type="NCBI Taxonomy" id="1373"/>
    <lineage>
        <taxon>Bacteria</taxon>
        <taxon>Bacillati</taxon>
        <taxon>Bacillota</taxon>
        <taxon>Bacilli</taxon>
        <taxon>Bacillales</taxon>
        <taxon>Caryophanaceae</taxon>
        <taxon>Planococcus</taxon>
    </lineage>
</organism>
<dbReference type="PANTHER" id="PTHR33744:SF1">
    <property type="entry name" value="DNA-BINDING TRANSCRIPTIONAL ACTIVATOR ADER"/>
    <property type="match status" value="1"/>
</dbReference>
<dbReference type="Pfam" id="PF13556">
    <property type="entry name" value="HTH_30"/>
    <property type="match status" value="1"/>
</dbReference>
<evidence type="ECO:0000313" key="3">
    <source>
        <dbReference type="EMBL" id="RLJ86599.1"/>
    </source>
</evidence>
<dbReference type="RefSeq" id="WP_121300367.1">
    <property type="nucleotide sequence ID" value="NZ_RCCP01000003.1"/>
</dbReference>
<dbReference type="Gene3D" id="1.10.10.2840">
    <property type="entry name" value="PucR C-terminal helix-turn-helix domain"/>
    <property type="match status" value="1"/>
</dbReference>
<dbReference type="EMBL" id="RCCP01000003">
    <property type="protein sequence ID" value="RLJ86599.1"/>
    <property type="molecule type" value="Genomic_DNA"/>
</dbReference>